<comment type="caution">
    <text evidence="2">The sequence shown here is derived from an EMBL/GenBank/DDBJ whole genome shotgun (WGS) entry which is preliminary data.</text>
</comment>
<accession>A0A926EU84</accession>
<evidence type="ECO:0000313" key="2">
    <source>
        <dbReference type="EMBL" id="MBC8589001.1"/>
    </source>
</evidence>
<evidence type="ECO:0000313" key="3">
    <source>
        <dbReference type="Proteomes" id="UP000601171"/>
    </source>
</evidence>
<organism evidence="2 3">
    <name type="scientific">Paratissierella segnis</name>
    <dbReference type="NCBI Taxonomy" id="2763679"/>
    <lineage>
        <taxon>Bacteria</taxon>
        <taxon>Bacillati</taxon>
        <taxon>Bacillota</taxon>
        <taxon>Tissierellia</taxon>
        <taxon>Tissierellales</taxon>
        <taxon>Tissierellaceae</taxon>
        <taxon>Paratissierella</taxon>
    </lineage>
</organism>
<dbReference type="CDD" id="cd11378">
    <property type="entry name" value="DUF296"/>
    <property type="match status" value="1"/>
</dbReference>
<dbReference type="PANTHER" id="PTHR34988:SF1">
    <property type="entry name" value="DNA-BINDING PROTEIN"/>
    <property type="match status" value="1"/>
</dbReference>
<dbReference type="RefSeq" id="WP_262430460.1">
    <property type="nucleotide sequence ID" value="NZ_JACRTG010000029.1"/>
</dbReference>
<dbReference type="Pfam" id="PF03479">
    <property type="entry name" value="PCC"/>
    <property type="match status" value="1"/>
</dbReference>
<name>A0A926EU84_9FIRM</name>
<evidence type="ECO:0000259" key="1">
    <source>
        <dbReference type="PROSITE" id="PS51742"/>
    </source>
</evidence>
<protein>
    <submittedName>
        <fullName evidence="2">DNA-binding protein</fullName>
    </submittedName>
</protein>
<dbReference type="InterPro" id="IPR005175">
    <property type="entry name" value="PPC_dom"/>
</dbReference>
<dbReference type="PIRSF" id="PIRSF016702">
    <property type="entry name" value="DNA_bp_PD1"/>
    <property type="match status" value="1"/>
</dbReference>
<dbReference type="Gene3D" id="3.30.1330.80">
    <property type="entry name" value="Hypothetical protein, similar to alpha- acetolactate decarboxylase, domain 2"/>
    <property type="match status" value="1"/>
</dbReference>
<keyword evidence="3" id="KW-1185">Reference proteome</keyword>
<dbReference type="PROSITE" id="PS51742">
    <property type="entry name" value="PPC"/>
    <property type="match status" value="1"/>
</dbReference>
<proteinExistence type="predicted"/>
<sequence length="140" mass="15590">MDYRKFGNKYVVRLEKGEEIVSSLKELSRKEKISLGRISGIGAVGEVEIGYFETKIKEYHSKVLKGDMEILNLNGNISEMNNEVYLHLHITIADDNLNAVGGHLNSAIISATGEIVIDVIEGKVDRELDEDIGLNLILFT</sequence>
<dbReference type="GO" id="GO:0003677">
    <property type="term" value="F:DNA binding"/>
    <property type="evidence" value="ECO:0007669"/>
    <property type="project" value="UniProtKB-KW"/>
</dbReference>
<dbReference type="InterPro" id="IPR025707">
    <property type="entry name" value="DNA_bp_PD1"/>
</dbReference>
<gene>
    <name evidence="2" type="ORF">H8707_12325</name>
</gene>
<dbReference type="AlphaFoldDB" id="A0A926EU84"/>
<dbReference type="SUPFAM" id="SSF117856">
    <property type="entry name" value="AF0104/ALDC/Ptd012-like"/>
    <property type="match status" value="1"/>
</dbReference>
<dbReference type="Proteomes" id="UP000601171">
    <property type="component" value="Unassembled WGS sequence"/>
</dbReference>
<reference evidence="2" key="1">
    <citation type="submission" date="2020-08" db="EMBL/GenBank/DDBJ databases">
        <title>Genome public.</title>
        <authorList>
            <person name="Liu C."/>
            <person name="Sun Q."/>
        </authorList>
    </citation>
    <scope>NUCLEOTIDE SEQUENCE</scope>
    <source>
        <strain evidence="2">BX21</strain>
    </source>
</reference>
<keyword evidence="2" id="KW-0238">DNA-binding</keyword>
<feature type="domain" description="PPC" evidence="1">
    <location>
        <begin position="4"/>
        <end position="140"/>
    </location>
</feature>
<dbReference type="PANTHER" id="PTHR34988">
    <property type="entry name" value="PROTEIN, PUTATIVE-RELATED"/>
    <property type="match status" value="1"/>
</dbReference>
<dbReference type="EMBL" id="JACRTG010000029">
    <property type="protein sequence ID" value="MBC8589001.1"/>
    <property type="molecule type" value="Genomic_DNA"/>
</dbReference>